<feature type="transmembrane region" description="Helical" evidence="7">
    <location>
        <begin position="118"/>
        <end position="137"/>
    </location>
</feature>
<dbReference type="AlphaFoldDB" id="A0A7J0BF27"/>
<keyword evidence="3 7" id="KW-0812">Transmembrane</keyword>
<feature type="transmembrane region" description="Helical" evidence="7">
    <location>
        <begin position="6"/>
        <end position="28"/>
    </location>
</feature>
<evidence type="ECO:0000313" key="9">
    <source>
        <dbReference type="EMBL" id="GFM32138.1"/>
    </source>
</evidence>
<feature type="coiled-coil region" evidence="6">
    <location>
        <begin position="27"/>
        <end position="54"/>
    </location>
</feature>
<evidence type="ECO:0000256" key="4">
    <source>
        <dbReference type="ARBA" id="ARBA00022989"/>
    </source>
</evidence>
<dbReference type="Pfam" id="PF00482">
    <property type="entry name" value="T2SSF"/>
    <property type="match status" value="1"/>
</dbReference>
<gene>
    <name evidence="9" type="ORF">DSM101010T_05030</name>
</gene>
<sequence>MESTVIISGIAILGIFVLYIGMMNLVFARKRSQKEQVRRRMDRLRAAMEKADDISIERHHSMSSVPWLHRFLSAQEWSRRWDSVREQAQVDVNLGTLVLIGGVGAVAMWFIMQLVTDQALLKPIPSLLFAYAPFGWLQRRKAKRMAQFHRQLSDALDLIARALKAGHAFTQGLRMVAEEMPDPIGPEFSKTLDEVNFGISMDVALANLINRVDCPDLKFFVVSVNIQRETGGNLSEIVGNIARLVRERFKFNGRVRTLAAEGKLTAYVLFALPFAVGIVINFINSDYMSLLYTTPEGKFMLTNALIQMGLGAVFLKKLITIKV</sequence>
<organism evidence="9 10">
    <name type="scientific">Desulfovibrio subterraneus</name>
    <dbReference type="NCBI Taxonomy" id="2718620"/>
    <lineage>
        <taxon>Bacteria</taxon>
        <taxon>Pseudomonadati</taxon>
        <taxon>Thermodesulfobacteriota</taxon>
        <taxon>Desulfovibrionia</taxon>
        <taxon>Desulfovibrionales</taxon>
        <taxon>Desulfovibrionaceae</taxon>
        <taxon>Desulfovibrio</taxon>
    </lineage>
</organism>
<name>A0A7J0BF27_9BACT</name>
<dbReference type="EMBL" id="BLVO01000004">
    <property type="protein sequence ID" value="GFM32138.1"/>
    <property type="molecule type" value="Genomic_DNA"/>
</dbReference>
<dbReference type="RefSeq" id="WP_174403805.1">
    <property type="nucleotide sequence ID" value="NZ_BLVO01000004.1"/>
</dbReference>
<evidence type="ECO:0000259" key="8">
    <source>
        <dbReference type="Pfam" id="PF00482"/>
    </source>
</evidence>
<dbReference type="PANTHER" id="PTHR35007">
    <property type="entry name" value="INTEGRAL MEMBRANE PROTEIN-RELATED"/>
    <property type="match status" value="1"/>
</dbReference>
<evidence type="ECO:0000256" key="7">
    <source>
        <dbReference type="SAM" id="Phobius"/>
    </source>
</evidence>
<dbReference type="Proteomes" id="UP000503840">
    <property type="component" value="Unassembled WGS sequence"/>
</dbReference>
<evidence type="ECO:0000256" key="6">
    <source>
        <dbReference type="SAM" id="Coils"/>
    </source>
</evidence>
<feature type="domain" description="Type II secretion system protein GspF" evidence="8">
    <location>
        <begin position="156"/>
        <end position="280"/>
    </location>
</feature>
<evidence type="ECO:0000256" key="2">
    <source>
        <dbReference type="ARBA" id="ARBA00022475"/>
    </source>
</evidence>
<dbReference type="PANTHER" id="PTHR35007:SF1">
    <property type="entry name" value="PILUS ASSEMBLY PROTEIN"/>
    <property type="match status" value="1"/>
</dbReference>
<dbReference type="InterPro" id="IPR042094">
    <property type="entry name" value="T2SS_GspF_sf"/>
</dbReference>
<accession>A0A7J0BF27</accession>
<proteinExistence type="predicted"/>
<feature type="transmembrane region" description="Helical" evidence="7">
    <location>
        <begin position="299"/>
        <end position="319"/>
    </location>
</feature>
<evidence type="ECO:0000256" key="1">
    <source>
        <dbReference type="ARBA" id="ARBA00004651"/>
    </source>
</evidence>
<keyword evidence="2" id="KW-1003">Cell membrane</keyword>
<feature type="transmembrane region" description="Helical" evidence="7">
    <location>
        <begin position="90"/>
        <end position="112"/>
    </location>
</feature>
<reference evidence="9 10" key="1">
    <citation type="submission" date="2020-05" db="EMBL/GenBank/DDBJ databases">
        <title>Draft genome sequence of Desulfovibrio sp. strain HN2T.</title>
        <authorList>
            <person name="Ueno A."/>
            <person name="Tamazawa S."/>
            <person name="Tamamura S."/>
            <person name="Murakami T."/>
            <person name="Kiyama T."/>
            <person name="Inomata H."/>
            <person name="Amano Y."/>
            <person name="Miyakawa K."/>
            <person name="Tamaki H."/>
            <person name="Naganuma T."/>
            <person name="Kaneko K."/>
        </authorList>
    </citation>
    <scope>NUCLEOTIDE SEQUENCE [LARGE SCALE GENOMIC DNA]</scope>
    <source>
        <strain evidence="9 10">HN2</strain>
    </source>
</reference>
<comment type="caution">
    <text evidence="9">The sequence shown here is derived from an EMBL/GenBank/DDBJ whole genome shotgun (WGS) entry which is preliminary data.</text>
</comment>
<keyword evidence="4 7" id="KW-1133">Transmembrane helix</keyword>
<evidence type="ECO:0000313" key="10">
    <source>
        <dbReference type="Proteomes" id="UP000503840"/>
    </source>
</evidence>
<dbReference type="InterPro" id="IPR018076">
    <property type="entry name" value="T2SS_GspF_dom"/>
</dbReference>
<dbReference type="Gene3D" id="1.20.81.30">
    <property type="entry name" value="Type II secretion system (T2SS), domain F"/>
    <property type="match status" value="1"/>
</dbReference>
<protein>
    <recommendedName>
        <fullName evidence="8">Type II secretion system protein GspF domain-containing protein</fullName>
    </recommendedName>
</protein>
<comment type="subcellular location">
    <subcellularLocation>
        <location evidence="1">Cell membrane</location>
        <topology evidence="1">Multi-pass membrane protein</topology>
    </subcellularLocation>
</comment>
<keyword evidence="10" id="KW-1185">Reference proteome</keyword>
<evidence type="ECO:0000256" key="5">
    <source>
        <dbReference type="ARBA" id="ARBA00023136"/>
    </source>
</evidence>
<evidence type="ECO:0000256" key="3">
    <source>
        <dbReference type="ARBA" id="ARBA00022692"/>
    </source>
</evidence>
<keyword evidence="6" id="KW-0175">Coiled coil</keyword>
<keyword evidence="5 7" id="KW-0472">Membrane</keyword>
<dbReference type="GO" id="GO:0005886">
    <property type="term" value="C:plasma membrane"/>
    <property type="evidence" value="ECO:0007669"/>
    <property type="project" value="UniProtKB-SubCell"/>
</dbReference>
<feature type="transmembrane region" description="Helical" evidence="7">
    <location>
        <begin position="264"/>
        <end position="283"/>
    </location>
</feature>